<keyword evidence="4" id="KW-1185">Reference proteome</keyword>
<dbReference type="Proteomes" id="UP000472263">
    <property type="component" value="Chromosome 16"/>
</dbReference>
<feature type="domain" description="Ig-like" evidence="2">
    <location>
        <begin position="8"/>
        <end position="100"/>
    </location>
</feature>
<dbReference type="GeneTree" id="ENSGT01150000286924"/>
<dbReference type="InterPro" id="IPR003599">
    <property type="entry name" value="Ig_sub"/>
</dbReference>
<dbReference type="Pfam" id="PF13927">
    <property type="entry name" value="Ig_3"/>
    <property type="match status" value="1"/>
</dbReference>
<dbReference type="PANTHER" id="PTHR46013">
    <property type="entry name" value="VASCULAR CELL ADHESION MOLECULE 1"/>
    <property type="match status" value="1"/>
</dbReference>
<dbReference type="InterPro" id="IPR007110">
    <property type="entry name" value="Ig-like_dom"/>
</dbReference>
<proteinExistence type="predicted"/>
<dbReference type="InterPro" id="IPR003598">
    <property type="entry name" value="Ig_sub2"/>
</dbReference>
<dbReference type="PROSITE" id="PS50835">
    <property type="entry name" value="IG_LIKE"/>
    <property type="match status" value="2"/>
</dbReference>
<dbReference type="Pfam" id="PF13895">
    <property type="entry name" value="Ig_2"/>
    <property type="match status" value="1"/>
</dbReference>
<sequence length="234" mass="25436">MLNNAPLPSTTFIFRSVSEYFSVSSGLTASVYPDSVTAGENVTLQCSTTLQLLRPPNIVWFRDGQRVAKPEFQARAEDAGNYSCAFQGHESVTSDPVALNVLYAPVKVLVEVSHDDNLAEGSSVNLTCSSVANPAADSYTWYRRTGSPNSSLELVGSGQVLSLPSMEPSHTGHYLCRARNPLGEESSAELLLEMDETISHSLILRVGFAVKTAVLLMLPLVLVWVWKRRSAAED</sequence>
<reference evidence="3" key="1">
    <citation type="submission" date="2019-06" db="EMBL/GenBank/DDBJ databases">
        <authorList>
            <consortium name="Wellcome Sanger Institute Data Sharing"/>
        </authorList>
    </citation>
    <scope>NUCLEOTIDE SEQUENCE [LARGE SCALE GENOMIC DNA]</scope>
</reference>
<dbReference type="SMART" id="SM00408">
    <property type="entry name" value="IGc2"/>
    <property type="match status" value="2"/>
</dbReference>
<keyword evidence="1" id="KW-1133">Transmembrane helix</keyword>
<dbReference type="Gene3D" id="2.60.40.10">
    <property type="entry name" value="Immunoglobulins"/>
    <property type="match status" value="2"/>
</dbReference>
<feature type="transmembrane region" description="Helical" evidence="1">
    <location>
        <begin position="202"/>
        <end position="226"/>
    </location>
</feature>
<organism evidence="3 4">
    <name type="scientific">Myripristis murdjan</name>
    <name type="common">pinecone soldierfish</name>
    <dbReference type="NCBI Taxonomy" id="586833"/>
    <lineage>
        <taxon>Eukaryota</taxon>
        <taxon>Metazoa</taxon>
        <taxon>Chordata</taxon>
        <taxon>Craniata</taxon>
        <taxon>Vertebrata</taxon>
        <taxon>Euteleostomi</taxon>
        <taxon>Actinopterygii</taxon>
        <taxon>Neopterygii</taxon>
        <taxon>Teleostei</taxon>
        <taxon>Neoteleostei</taxon>
        <taxon>Acanthomorphata</taxon>
        <taxon>Holocentriformes</taxon>
        <taxon>Holocentridae</taxon>
        <taxon>Myripristis</taxon>
    </lineage>
</organism>
<evidence type="ECO:0000256" key="1">
    <source>
        <dbReference type="SAM" id="Phobius"/>
    </source>
</evidence>
<evidence type="ECO:0000313" key="4">
    <source>
        <dbReference type="Proteomes" id="UP000472263"/>
    </source>
</evidence>
<dbReference type="InterPro" id="IPR013783">
    <property type="entry name" value="Ig-like_fold"/>
</dbReference>
<dbReference type="Ensembl" id="ENSMMDT00005018871.1">
    <property type="protein sequence ID" value="ENSMMDP00005018423.1"/>
    <property type="gene ID" value="ENSMMDG00005009191.1"/>
</dbReference>
<protein>
    <recommendedName>
        <fullName evidence="2">Ig-like domain-containing protein</fullName>
    </recommendedName>
</protein>
<reference evidence="3" key="3">
    <citation type="submission" date="2025-09" db="UniProtKB">
        <authorList>
            <consortium name="Ensembl"/>
        </authorList>
    </citation>
    <scope>IDENTIFICATION</scope>
</reference>
<dbReference type="AlphaFoldDB" id="A0A667XVS7"/>
<name>A0A667XVS7_9TELE</name>
<keyword evidence="1" id="KW-0472">Membrane</keyword>
<evidence type="ECO:0000313" key="3">
    <source>
        <dbReference type="Ensembl" id="ENSMMDP00005018423.1"/>
    </source>
</evidence>
<reference evidence="3" key="2">
    <citation type="submission" date="2025-08" db="UniProtKB">
        <authorList>
            <consortium name="Ensembl"/>
        </authorList>
    </citation>
    <scope>IDENTIFICATION</scope>
</reference>
<dbReference type="CDD" id="cd00096">
    <property type="entry name" value="Ig"/>
    <property type="match status" value="1"/>
</dbReference>
<dbReference type="PANTHER" id="PTHR46013:SF4">
    <property type="entry name" value="B-CELL RECEPTOR CD22-RELATED"/>
    <property type="match status" value="1"/>
</dbReference>
<keyword evidence="1" id="KW-0812">Transmembrane</keyword>
<dbReference type="InterPro" id="IPR036179">
    <property type="entry name" value="Ig-like_dom_sf"/>
</dbReference>
<feature type="domain" description="Ig-like" evidence="2">
    <location>
        <begin position="105"/>
        <end position="199"/>
    </location>
</feature>
<dbReference type="SUPFAM" id="SSF48726">
    <property type="entry name" value="Immunoglobulin"/>
    <property type="match status" value="1"/>
</dbReference>
<evidence type="ECO:0000259" key="2">
    <source>
        <dbReference type="PROSITE" id="PS50835"/>
    </source>
</evidence>
<dbReference type="SMART" id="SM00409">
    <property type="entry name" value="IG"/>
    <property type="match status" value="2"/>
</dbReference>
<accession>A0A667XVS7</accession>